<feature type="domain" description="Histidine kinase" evidence="6">
    <location>
        <begin position="371"/>
        <end position="588"/>
    </location>
</feature>
<evidence type="ECO:0000256" key="3">
    <source>
        <dbReference type="ARBA" id="ARBA00022553"/>
    </source>
</evidence>
<name>A0A656QT50_9BURK</name>
<dbReference type="Gene3D" id="3.30.450.20">
    <property type="entry name" value="PAS domain"/>
    <property type="match status" value="2"/>
</dbReference>
<dbReference type="Pfam" id="PF02518">
    <property type="entry name" value="HATPase_c"/>
    <property type="match status" value="1"/>
</dbReference>
<dbReference type="InterPro" id="IPR003594">
    <property type="entry name" value="HATPase_dom"/>
</dbReference>
<dbReference type="PANTHER" id="PTHR43065:SF49">
    <property type="entry name" value="HISTIDINE KINASE"/>
    <property type="match status" value="1"/>
</dbReference>
<dbReference type="Gene3D" id="1.10.287.130">
    <property type="match status" value="1"/>
</dbReference>
<sequence>MIAHQETSVPDSTALDIPVPPRDFGVTRRMLLAVLAASIITPLLFLATYGYFGFQTRIADSTEGIDRLSRVAEEQAVKVLDVNQEVSLRIMAFLGDDGDVPLRARQQSVHRFLRQTAERVPSVFSIAVFGRKGNLLASSSTYPVGLQSIGDRSDIWSARHAASAAVGMLRPEQISDPARDVFDVTFPRYDSSGQYLGVLAISLRRDYFSSFYDRLTAHDRALTVGLFRSDGTTLVRFPEPKARRAPTSSQPLLEAIQANRQSGRLKGFSTLDGVEKLLVYREVGSYPLYVTSGIPVSTVTYRWLRHDGLIAIATLVPCVGIWFLVVFSLSRLKRERTAWDRWKAEFGMRVSAEATSRQMKRMGALGNLVANVAHDFNNLLMVVKANMELARRKHFNGLEKEVIAVERASASAEVLARRLLSVARKQPLREEFVDVKDWLEREASLIQMSLNERIRFHIRSSDEIWPIYVDQTELQSALINLAVNARDAMPGGGDFTIRTRNITLDTSKGSLKPGDYVVIACSDTGVGMPASVMQRAFEPLFTTKAANAGTGLGLAQVIAMCEQARGTARIESEEGKGTTVSLILPRGSGQAEAKAKATTVSPSPPVTVTEATKGSILLVEDNEEVAAGLSAVLEVFGWQSRHELTGDAALGLLEDGAKFHLILSDIQMPGLNNGIDVAEKVRRKWPKQAIALMTGYADEFERAKNAGVTILSKPFNIDDLQALLQSVAPAIR</sequence>
<keyword evidence="5" id="KW-0812">Transmembrane</keyword>
<dbReference type="Pfam" id="PF00072">
    <property type="entry name" value="Response_reg"/>
    <property type="match status" value="1"/>
</dbReference>
<protein>
    <recommendedName>
        <fullName evidence="2">histidine kinase</fullName>
        <ecNumber evidence="2">2.7.13.3</ecNumber>
    </recommendedName>
</protein>
<feature type="modified residue" description="4-aspartylphosphate" evidence="4">
    <location>
        <position position="665"/>
    </location>
</feature>
<dbReference type="PROSITE" id="PS50109">
    <property type="entry name" value="HIS_KIN"/>
    <property type="match status" value="1"/>
</dbReference>
<evidence type="ECO:0000313" key="8">
    <source>
        <dbReference type="EMBL" id="KDR34030.1"/>
    </source>
</evidence>
<evidence type="ECO:0000259" key="7">
    <source>
        <dbReference type="PROSITE" id="PS50110"/>
    </source>
</evidence>
<keyword evidence="8" id="KW-0808">Transferase</keyword>
<feature type="transmembrane region" description="Helical" evidence="5">
    <location>
        <begin position="310"/>
        <end position="329"/>
    </location>
</feature>
<dbReference type="InterPro" id="IPR005467">
    <property type="entry name" value="His_kinase_dom"/>
</dbReference>
<keyword evidence="5" id="KW-1133">Transmembrane helix</keyword>
<accession>A0A656QT50</accession>
<dbReference type="EMBL" id="JFHD01000001">
    <property type="protein sequence ID" value="KDR34030.1"/>
    <property type="molecule type" value="Genomic_DNA"/>
</dbReference>
<evidence type="ECO:0000313" key="9">
    <source>
        <dbReference type="Proteomes" id="UP000027451"/>
    </source>
</evidence>
<dbReference type="GO" id="GO:0000155">
    <property type="term" value="F:phosphorelay sensor kinase activity"/>
    <property type="evidence" value="ECO:0007669"/>
    <property type="project" value="InterPro"/>
</dbReference>
<evidence type="ECO:0000259" key="6">
    <source>
        <dbReference type="PROSITE" id="PS50109"/>
    </source>
</evidence>
<dbReference type="Gene3D" id="3.40.50.2300">
    <property type="match status" value="1"/>
</dbReference>
<evidence type="ECO:0000256" key="1">
    <source>
        <dbReference type="ARBA" id="ARBA00000085"/>
    </source>
</evidence>
<evidence type="ECO:0000256" key="5">
    <source>
        <dbReference type="SAM" id="Phobius"/>
    </source>
</evidence>
<dbReference type="PANTHER" id="PTHR43065">
    <property type="entry name" value="SENSOR HISTIDINE KINASE"/>
    <property type="match status" value="1"/>
</dbReference>
<comment type="caution">
    <text evidence="8">The sequence shown here is derived from an EMBL/GenBank/DDBJ whole genome shotgun (WGS) entry which is preliminary data.</text>
</comment>
<dbReference type="InterPro" id="IPR001789">
    <property type="entry name" value="Sig_transdc_resp-reg_receiver"/>
</dbReference>
<dbReference type="SUPFAM" id="SSF52172">
    <property type="entry name" value="CheY-like"/>
    <property type="match status" value="1"/>
</dbReference>
<keyword evidence="9" id="KW-1185">Reference proteome</keyword>
<dbReference type="InterPro" id="IPR004358">
    <property type="entry name" value="Sig_transdc_His_kin-like_C"/>
</dbReference>
<dbReference type="PROSITE" id="PS50110">
    <property type="entry name" value="RESPONSE_REGULATORY"/>
    <property type="match status" value="1"/>
</dbReference>
<evidence type="ECO:0000256" key="4">
    <source>
        <dbReference type="PROSITE-ProRule" id="PRU00169"/>
    </source>
</evidence>
<dbReference type="Pfam" id="PF22588">
    <property type="entry name" value="dCache_1_like"/>
    <property type="match status" value="1"/>
</dbReference>
<dbReference type="InterPro" id="IPR003661">
    <property type="entry name" value="HisK_dim/P_dom"/>
</dbReference>
<feature type="transmembrane region" description="Helical" evidence="5">
    <location>
        <begin position="30"/>
        <end position="52"/>
    </location>
</feature>
<dbReference type="Gene3D" id="3.30.565.10">
    <property type="entry name" value="Histidine kinase-like ATPase, C-terminal domain"/>
    <property type="match status" value="1"/>
</dbReference>
<dbReference type="PRINTS" id="PR00344">
    <property type="entry name" value="BCTRLSENSOR"/>
</dbReference>
<keyword evidence="3 4" id="KW-0597">Phosphoprotein</keyword>
<dbReference type="SUPFAM" id="SSF47384">
    <property type="entry name" value="Homodimeric domain of signal transducing histidine kinase"/>
    <property type="match status" value="1"/>
</dbReference>
<gene>
    <name evidence="8" type="ORF">BG60_02455</name>
</gene>
<dbReference type="InterPro" id="IPR054327">
    <property type="entry name" value="His-kinase-like_sensor"/>
</dbReference>
<dbReference type="RefSeq" id="WP_034470187.1">
    <property type="nucleotide sequence ID" value="NZ_JFHD01000001.1"/>
</dbReference>
<dbReference type="InterPro" id="IPR036097">
    <property type="entry name" value="HisK_dim/P_sf"/>
</dbReference>
<evidence type="ECO:0000256" key="2">
    <source>
        <dbReference type="ARBA" id="ARBA00012438"/>
    </source>
</evidence>
<dbReference type="EC" id="2.7.13.3" evidence="2"/>
<dbReference type="CDD" id="cd00082">
    <property type="entry name" value="HisKA"/>
    <property type="match status" value="1"/>
</dbReference>
<proteinExistence type="predicted"/>
<dbReference type="SUPFAM" id="SSF55874">
    <property type="entry name" value="ATPase domain of HSP90 chaperone/DNA topoisomerase II/histidine kinase"/>
    <property type="match status" value="1"/>
</dbReference>
<dbReference type="AlphaFoldDB" id="A0A656QT50"/>
<reference evidence="8 9" key="1">
    <citation type="submission" date="2014-03" db="EMBL/GenBank/DDBJ databases">
        <title>Draft Genome Sequences of Four Burkholderia Strains.</title>
        <authorList>
            <person name="Liu X.Y."/>
            <person name="Li C.X."/>
            <person name="Xu J.H."/>
        </authorList>
    </citation>
    <scope>NUCLEOTIDE SEQUENCE [LARGE SCALE GENOMIC DNA]</scope>
    <source>
        <strain evidence="8 9">OP-1</strain>
    </source>
</reference>
<dbReference type="CDD" id="cd18773">
    <property type="entry name" value="PDC1_HK_sensor"/>
    <property type="match status" value="1"/>
</dbReference>
<dbReference type="InterPro" id="IPR036890">
    <property type="entry name" value="HATPase_C_sf"/>
</dbReference>
<dbReference type="SMART" id="SM00387">
    <property type="entry name" value="HATPase_c"/>
    <property type="match status" value="1"/>
</dbReference>
<organism evidence="8 9">
    <name type="scientific">Caballeronia zhejiangensis</name>
    <dbReference type="NCBI Taxonomy" id="871203"/>
    <lineage>
        <taxon>Bacteria</taxon>
        <taxon>Pseudomonadati</taxon>
        <taxon>Pseudomonadota</taxon>
        <taxon>Betaproteobacteria</taxon>
        <taxon>Burkholderiales</taxon>
        <taxon>Burkholderiaceae</taxon>
        <taxon>Caballeronia</taxon>
    </lineage>
</organism>
<comment type="catalytic activity">
    <reaction evidence="1">
        <text>ATP + protein L-histidine = ADP + protein N-phospho-L-histidine.</text>
        <dbReference type="EC" id="2.7.13.3"/>
    </reaction>
</comment>
<dbReference type="InterPro" id="IPR011006">
    <property type="entry name" value="CheY-like_superfamily"/>
</dbReference>
<dbReference type="Proteomes" id="UP000027451">
    <property type="component" value="Unassembled WGS sequence"/>
</dbReference>
<feature type="domain" description="Response regulatory" evidence="7">
    <location>
        <begin position="615"/>
        <end position="728"/>
    </location>
</feature>
<dbReference type="SMART" id="SM00448">
    <property type="entry name" value="REC"/>
    <property type="match status" value="1"/>
</dbReference>
<dbReference type="CDD" id="cd12915">
    <property type="entry name" value="PDC2_DGC_like"/>
    <property type="match status" value="1"/>
</dbReference>
<keyword evidence="5" id="KW-0472">Membrane</keyword>
<keyword evidence="8" id="KW-0418">Kinase</keyword>